<reference evidence="2 3" key="1">
    <citation type="journal article" date="2015" name="Biotechnol. Biofuels">
        <title>Enhanced degradation of softwood versus hardwood by the white-rot fungus Pycnoporus coccineus.</title>
        <authorList>
            <person name="Couturier M."/>
            <person name="Navarro D."/>
            <person name="Chevret D."/>
            <person name="Henrissat B."/>
            <person name="Piumi F."/>
            <person name="Ruiz-Duenas F.J."/>
            <person name="Martinez A.T."/>
            <person name="Grigoriev I.V."/>
            <person name="Riley R."/>
            <person name="Lipzen A."/>
            <person name="Berrin J.G."/>
            <person name="Master E.R."/>
            <person name="Rosso M.N."/>
        </authorList>
    </citation>
    <scope>NUCLEOTIDE SEQUENCE [LARGE SCALE GENOMIC DNA]</scope>
    <source>
        <strain evidence="2 3">BRFM310</strain>
    </source>
</reference>
<sequence>MGGKREPRRTNATRAGNTRAICQGGEPKEDTDWLKGGRVRSRGVLAETRWDGPERRRDTSTAEEPEGRRKRERTAATKHPSARAAVMDVNGSSWGTNRVTVSPNSVGELQCFTSCQCSPRLKFFSANRATAENDQWRDVPVSLRTSSSDGPEKLAATSERLYHMWQLGGGQLTVQSTGNERIPSRARAQ</sequence>
<dbReference type="AlphaFoldDB" id="A0A1Y2IIM1"/>
<keyword evidence="3" id="KW-1185">Reference proteome</keyword>
<evidence type="ECO:0000313" key="2">
    <source>
        <dbReference type="EMBL" id="OSD00373.1"/>
    </source>
</evidence>
<protein>
    <submittedName>
        <fullName evidence="2">Uncharacterized protein</fullName>
    </submittedName>
</protein>
<evidence type="ECO:0000256" key="1">
    <source>
        <dbReference type="SAM" id="MobiDB-lite"/>
    </source>
</evidence>
<feature type="compositionally biased region" description="Basic and acidic residues" evidence="1">
    <location>
        <begin position="48"/>
        <end position="75"/>
    </location>
</feature>
<dbReference type="EMBL" id="KZ084119">
    <property type="protein sequence ID" value="OSD00373.1"/>
    <property type="molecule type" value="Genomic_DNA"/>
</dbReference>
<dbReference type="Proteomes" id="UP000193067">
    <property type="component" value="Unassembled WGS sequence"/>
</dbReference>
<proteinExistence type="predicted"/>
<feature type="compositionally biased region" description="Basic and acidic residues" evidence="1">
    <location>
        <begin position="26"/>
        <end position="35"/>
    </location>
</feature>
<feature type="compositionally biased region" description="Low complexity" evidence="1">
    <location>
        <begin position="10"/>
        <end position="20"/>
    </location>
</feature>
<evidence type="ECO:0000313" key="3">
    <source>
        <dbReference type="Proteomes" id="UP000193067"/>
    </source>
</evidence>
<accession>A0A1Y2IIM1</accession>
<gene>
    <name evidence="2" type="ORF">PYCCODRAFT_701601</name>
</gene>
<feature type="region of interest" description="Disordered" evidence="1">
    <location>
        <begin position="1"/>
        <end position="83"/>
    </location>
</feature>
<name>A0A1Y2IIM1_TRAC3</name>
<organism evidence="2 3">
    <name type="scientific">Trametes coccinea (strain BRFM310)</name>
    <name type="common">Pycnoporus coccineus</name>
    <dbReference type="NCBI Taxonomy" id="1353009"/>
    <lineage>
        <taxon>Eukaryota</taxon>
        <taxon>Fungi</taxon>
        <taxon>Dikarya</taxon>
        <taxon>Basidiomycota</taxon>
        <taxon>Agaricomycotina</taxon>
        <taxon>Agaricomycetes</taxon>
        <taxon>Polyporales</taxon>
        <taxon>Polyporaceae</taxon>
        <taxon>Trametes</taxon>
    </lineage>
</organism>